<dbReference type="STRING" id="1220583.GOACH_36_00030"/>
<accession>L7KR76</accession>
<dbReference type="EMBL" id="BANR01000036">
    <property type="protein sequence ID" value="GAC50981.1"/>
    <property type="molecule type" value="Genomic_DNA"/>
</dbReference>
<name>L7KR76_9ACTN</name>
<evidence type="ECO:0000256" key="1">
    <source>
        <dbReference type="SAM" id="MobiDB-lite"/>
    </source>
</evidence>
<proteinExistence type="predicted"/>
<evidence type="ECO:0000313" key="2">
    <source>
        <dbReference type="EMBL" id="GAC50981.1"/>
    </source>
</evidence>
<gene>
    <name evidence="2" type="ORF">GOACH_36_00030</name>
</gene>
<sequence length="281" mass="30741">MALKDPIHQGQLDVLRWIGDGCPDGRWDGHTYKTVANALASRRLVTVSKKGGSWRAELLPAGAFYLDRGDYPDGHWERKHRGSRGAAATAPHSTSSVRLEQRSQSAPRPPKPPATKRSPSGLTPTRQLLADLANAGGVLERNSRDDKTKYSTLAAAINRHGMAPDGQHVAVYSGARYGEWIIRLVPVSEWQTETPSDVMSKVRIGRWHPVVAEIRSTGRLDGIGKGTADARRCCCTAWLQKLPRVESRWTSSSSWTDVTTIRGATSRPASLCCPSRSSVVQ</sequence>
<protein>
    <submittedName>
        <fullName evidence="2">Uncharacterized protein</fullName>
    </submittedName>
</protein>
<dbReference type="AlphaFoldDB" id="L7KR76"/>
<dbReference type="Proteomes" id="UP000010988">
    <property type="component" value="Unassembled WGS sequence"/>
</dbReference>
<comment type="caution">
    <text evidence="2">The sequence shown here is derived from an EMBL/GenBank/DDBJ whole genome shotgun (WGS) entry which is preliminary data.</text>
</comment>
<feature type="region of interest" description="Disordered" evidence="1">
    <location>
        <begin position="76"/>
        <end position="123"/>
    </location>
</feature>
<evidence type="ECO:0000313" key="3">
    <source>
        <dbReference type="Proteomes" id="UP000010988"/>
    </source>
</evidence>
<dbReference type="eggNOG" id="COG2268">
    <property type="taxonomic scope" value="Bacteria"/>
</dbReference>
<keyword evidence="3" id="KW-1185">Reference proteome</keyword>
<reference evidence="2 3" key="1">
    <citation type="submission" date="2012-12" db="EMBL/GenBank/DDBJ databases">
        <title>Whole genome shotgun sequence of Gordonia aichiensis NBRC 108223.</title>
        <authorList>
            <person name="Isaki-Nakamura S."/>
            <person name="Hosoyama A."/>
            <person name="Tsuchikane K."/>
            <person name="Ando Y."/>
            <person name="Baba S."/>
            <person name="Ohji S."/>
            <person name="Hamada M."/>
            <person name="Tamura T."/>
            <person name="Yamazoe A."/>
            <person name="Yamazaki S."/>
            <person name="Fujita N."/>
        </authorList>
    </citation>
    <scope>NUCLEOTIDE SEQUENCE [LARGE SCALE GENOMIC DNA]</scope>
    <source>
        <strain evidence="2 3">NBRC 108223</strain>
    </source>
</reference>
<organism evidence="2 3">
    <name type="scientific">Gordonia aichiensis NBRC 108223</name>
    <dbReference type="NCBI Taxonomy" id="1220583"/>
    <lineage>
        <taxon>Bacteria</taxon>
        <taxon>Bacillati</taxon>
        <taxon>Actinomycetota</taxon>
        <taxon>Actinomycetes</taxon>
        <taxon>Mycobacteriales</taxon>
        <taxon>Gordoniaceae</taxon>
        <taxon>Gordonia</taxon>
    </lineage>
</organism>